<proteinExistence type="predicted"/>
<dbReference type="InterPro" id="IPR015421">
    <property type="entry name" value="PyrdxlP-dep_Trfase_major"/>
</dbReference>
<keyword evidence="1" id="KW-0663">Pyridoxal phosphate</keyword>
<feature type="domain" description="Aminotransferase class V" evidence="2">
    <location>
        <begin position="47"/>
        <end position="356"/>
    </location>
</feature>
<sequence length="388" mass="43176">MVMLNKCSTWFTCTTDKVFLGHCAVSPLFSGAVSAMRSFTEAVAEGGITALPKYSHLLPEFRETFGSMLKTTDENISYVPNTATAMSMIANGYPFEPGDQVISYAHEYPSNHYPWVLQQERGVELILLSDVGDGKSAASLQGWSMEELERRVTGRTRIVAISHVQFASGFAADLADLGAFCKARNIDLIVDCAQSLGCLPVYPEEYNIAALASSGWKWLMGPLGGGVMYTSSELRKKLKPVLTGPGMMRQEFDYLDHSWDPYEDGRRFEFSTGAWDHIAALQAAAAELFLTNSMENIRDEVFRLQDVFIDHLDRDRVSPLILSDHHRSGIVMLRLRGRSRARDVMAAMQERGVVITGPTGVLRLAPHFYMSDSQMIRGAEILNTVLRR</sequence>
<dbReference type="Proteomes" id="UP000184603">
    <property type="component" value="Unassembled WGS sequence"/>
</dbReference>
<organism evidence="3 4">
    <name type="scientific">Desulfopila aestuarii DSM 18488</name>
    <dbReference type="NCBI Taxonomy" id="1121416"/>
    <lineage>
        <taxon>Bacteria</taxon>
        <taxon>Pseudomonadati</taxon>
        <taxon>Thermodesulfobacteriota</taxon>
        <taxon>Desulfobulbia</taxon>
        <taxon>Desulfobulbales</taxon>
        <taxon>Desulfocapsaceae</taxon>
        <taxon>Desulfopila</taxon>
    </lineage>
</organism>
<dbReference type="Gene3D" id="3.90.1150.10">
    <property type="entry name" value="Aspartate Aminotransferase, domain 1"/>
    <property type="match status" value="1"/>
</dbReference>
<gene>
    <name evidence="3" type="ORF">SAMN02745220_02741</name>
</gene>
<protein>
    <submittedName>
        <fullName evidence="3">Selenocysteine lyase/Cysteine desulfurase</fullName>
    </submittedName>
</protein>
<reference evidence="3 4" key="1">
    <citation type="submission" date="2016-12" db="EMBL/GenBank/DDBJ databases">
        <authorList>
            <person name="Song W.-J."/>
            <person name="Kurnit D.M."/>
        </authorList>
    </citation>
    <scope>NUCLEOTIDE SEQUENCE [LARGE SCALE GENOMIC DNA]</scope>
    <source>
        <strain evidence="3 4">DSM 18488</strain>
    </source>
</reference>
<dbReference type="Gene3D" id="3.40.640.10">
    <property type="entry name" value="Type I PLP-dependent aspartate aminotransferase-like (Major domain)"/>
    <property type="match status" value="1"/>
</dbReference>
<dbReference type="AlphaFoldDB" id="A0A1M7Y9C4"/>
<evidence type="ECO:0000256" key="1">
    <source>
        <dbReference type="ARBA" id="ARBA00022898"/>
    </source>
</evidence>
<keyword evidence="3" id="KW-0456">Lyase</keyword>
<dbReference type="STRING" id="1121416.SAMN02745220_02741"/>
<dbReference type="SUPFAM" id="SSF53383">
    <property type="entry name" value="PLP-dependent transferases"/>
    <property type="match status" value="1"/>
</dbReference>
<dbReference type="InterPro" id="IPR000192">
    <property type="entry name" value="Aminotrans_V_dom"/>
</dbReference>
<keyword evidence="4" id="KW-1185">Reference proteome</keyword>
<dbReference type="GO" id="GO:0016829">
    <property type="term" value="F:lyase activity"/>
    <property type="evidence" value="ECO:0007669"/>
    <property type="project" value="UniProtKB-KW"/>
</dbReference>
<dbReference type="EMBL" id="FRFE01000013">
    <property type="protein sequence ID" value="SHO49220.1"/>
    <property type="molecule type" value="Genomic_DNA"/>
</dbReference>
<dbReference type="InterPro" id="IPR015424">
    <property type="entry name" value="PyrdxlP-dep_Trfase"/>
</dbReference>
<dbReference type="InterPro" id="IPR015422">
    <property type="entry name" value="PyrdxlP-dep_Trfase_small"/>
</dbReference>
<evidence type="ECO:0000259" key="2">
    <source>
        <dbReference type="Pfam" id="PF00266"/>
    </source>
</evidence>
<name>A0A1M7Y9C4_9BACT</name>
<accession>A0A1M7Y9C4</accession>
<evidence type="ECO:0000313" key="4">
    <source>
        <dbReference type="Proteomes" id="UP000184603"/>
    </source>
</evidence>
<dbReference type="PANTHER" id="PTHR43586:SF15">
    <property type="entry name" value="BLR3095 PROTEIN"/>
    <property type="match status" value="1"/>
</dbReference>
<dbReference type="PANTHER" id="PTHR43586">
    <property type="entry name" value="CYSTEINE DESULFURASE"/>
    <property type="match status" value="1"/>
</dbReference>
<dbReference type="Pfam" id="PF00266">
    <property type="entry name" value="Aminotran_5"/>
    <property type="match status" value="1"/>
</dbReference>
<evidence type="ECO:0000313" key="3">
    <source>
        <dbReference type="EMBL" id="SHO49220.1"/>
    </source>
</evidence>